<dbReference type="PANTHER" id="PTHR30266">
    <property type="entry name" value="MECHANOSENSITIVE CHANNEL MSCL"/>
    <property type="match status" value="1"/>
</dbReference>
<keyword evidence="11" id="KW-1185">Reference proteome</keyword>
<dbReference type="InterPro" id="IPR036019">
    <property type="entry name" value="MscL_channel"/>
</dbReference>
<dbReference type="PRINTS" id="PR01264">
    <property type="entry name" value="MECHCHANNEL"/>
</dbReference>
<sequence length="220" mass="24404">MSSSPTGRQYENTSGRMTQRERIVYGLQSVEDTARESLLHGGEVVTRKAHTLWGHFKDFIDNGNVVGLAVGLILGAAFTSLVSSLVDDIISPPLGLAVGHASLDDLFVVIKEGKNDSSTYFTLEQARDDGAVCIAYGRFFQMTFNFFVVAFALFAVIRVFQSFQQEEIIKSKVKCKYCRQKISKVATRCQFCTSWQDVPERNRISSPPGSLVDTSEHTSD</sequence>
<dbReference type="EMBL" id="JAAAIM010000450">
    <property type="protein sequence ID" value="KAG0287894.1"/>
    <property type="molecule type" value="Genomic_DNA"/>
</dbReference>
<dbReference type="Proteomes" id="UP001194696">
    <property type="component" value="Unassembled WGS sequence"/>
</dbReference>
<evidence type="ECO:0000256" key="7">
    <source>
        <dbReference type="ARBA" id="ARBA00023136"/>
    </source>
</evidence>
<keyword evidence="6" id="KW-0406">Ion transport</keyword>
<proteinExistence type="predicted"/>
<protein>
    <recommendedName>
        <fullName evidence="12">Gated mechanosensitive channel</fullName>
    </recommendedName>
</protein>
<feature type="transmembrane region" description="Helical" evidence="9">
    <location>
        <begin position="65"/>
        <end position="86"/>
    </location>
</feature>
<evidence type="ECO:0000313" key="10">
    <source>
        <dbReference type="EMBL" id="KAG0287894.1"/>
    </source>
</evidence>
<gene>
    <name evidence="10" type="ORF">BGZ96_008258</name>
</gene>
<evidence type="ECO:0000313" key="11">
    <source>
        <dbReference type="Proteomes" id="UP001194696"/>
    </source>
</evidence>
<feature type="transmembrane region" description="Helical" evidence="9">
    <location>
        <begin position="139"/>
        <end position="160"/>
    </location>
</feature>
<evidence type="ECO:0000256" key="2">
    <source>
        <dbReference type="ARBA" id="ARBA00022448"/>
    </source>
</evidence>
<name>A0ABQ7JZQ4_9FUNG</name>
<evidence type="ECO:0000256" key="6">
    <source>
        <dbReference type="ARBA" id="ARBA00023065"/>
    </source>
</evidence>
<evidence type="ECO:0008006" key="12">
    <source>
        <dbReference type="Google" id="ProtNLM"/>
    </source>
</evidence>
<keyword evidence="8" id="KW-0407">Ion channel</keyword>
<keyword evidence="3" id="KW-1003">Cell membrane</keyword>
<dbReference type="InterPro" id="IPR037673">
    <property type="entry name" value="MSC/AndL"/>
</dbReference>
<keyword evidence="7 9" id="KW-0472">Membrane</keyword>
<evidence type="ECO:0000256" key="1">
    <source>
        <dbReference type="ARBA" id="ARBA00004141"/>
    </source>
</evidence>
<dbReference type="SUPFAM" id="SSF81330">
    <property type="entry name" value="Gated mechanosensitive channel"/>
    <property type="match status" value="1"/>
</dbReference>
<evidence type="ECO:0000256" key="8">
    <source>
        <dbReference type="ARBA" id="ARBA00023303"/>
    </source>
</evidence>
<keyword evidence="2" id="KW-0813">Transport</keyword>
<comment type="caution">
    <text evidence="10">The sequence shown here is derived from an EMBL/GenBank/DDBJ whole genome shotgun (WGS) entry which is preliminary data.</text>
</comment>
<accession>A0ABQ7JZQ4</accession>
<dbReference type="InterPro" id="IPR001185">
    <property type="entry name" value="MS_channel"/>
</dbReference>
<comment type="subcellular location">
    <subcellularLocation>
        <location evidence="1">Membrane</location>
        <topology evidence="1">Multi-pass membrane protein</topology>
    </subcellularLocation>
</comment>
<evidence type="ECO:0000256" key="5">
    <source>
        <dbReference type="ARBA" id="ARBA00022989"/>
    </source>
</evidence>
<dbReference type="Pfam" id="PF01741">
    <property type="entry name" value="MscL"/>
    <property type="match status" value="1"/>
</dbReference>
<dbReference type="NCBIfam" id="TIGR00220">
    <property type="entry name" value="mscL"/>
    <property type="match status" value="1"/>
</dbReference>
<organism evidence="10 11">
    <name type="scientific">Linnemannia gamsii</name>
    <dbReference type="NCBI Taxonomy" id="64522"/>
    <lineage>
        <taxon>Eukaryota</taxon>
        <taxon>Fungi</taxon>
        <taxon>Fungi incertae sedis</taxon>
        <taxon>Mucoromycota</taxon>
        <taxon>Mortierellomycotina</taxon>
        <taxon>Mortierellomycetes</taxon>
        <taxon>Mortierellales</taxon>
        <taxon>Mortierellaceae</taxon>
        <taxon>Linnemannia</taxon>
    </lineage>
</organism>
<keyword evidence="5 9" id="KW-1133">Transmembrane helix</keyword>
<dbReference type="PANTHER" id="PTHR30266:SF2">
    <property type="entry name" value="LARGE-CONDUCTANCE MECHANOSENSITIVE CHANNEL"/>
    <property type="match status" value="1"/>
</dbReference>
<evidence type="ECO:0000256" key="4">
    <source>
        <dbReference type="ARBA" id="ARBA00022692"/>
    </source>
</evidence>
<evidence type="ECO:0000256" key="3">
    <source>
        <dbReference type="ARBA" id="ARBA00022475"/>
    </source>
</evidence>
<reference evidence="10 11" key="1">
    <citation type="journal article" date="2020" name="Fungal Divers.">
        <title>Resolving the Mortierellaceae phylogeny through synthesis of multi-gene phylogenetics and phylogenomics.</title>
        <authorList>
            <person name="Vandepol N."/>
            <person name="Liber J."/>
            <person name="Desiro A."/>
            <person name="Na H."/>
            <person name="Kennedy M."/>
            <person name="Barry K."/>
            <person name="Grigoriev I.V."/>
            <person name="Miller A.N."/>
            <person name="O'Donnell K."/>
            <person name="Stajich J.E."/>
            <person name="Bonito G."/>
        </authorList>
    </citation>
    <scope>NUCLEOTIDE SEQUENCE [LARGE SCALE GENOMIC DNA]</scope>
    <source>
        <strain evidence="10 11">AD045</strain>
    </source>
</reference>
<keyword evidence="4 9" id="KW-0812">Transmembrane</keyword>
<evidence type="ECO:0000256" key="9">
    <source>
        <dbReference type="SAM" id="Phobius"/>
    </source>
</evidence>
<dbReference type="Gene3D" id="1.10.1200.120">
    <property type="entry name" value="Large-conductance mechanosensitive channel, MscL, domain 1"/>
    <property type="match status" value="1"/>
</dbReference>